<dbReference type="InterPro" id="IPR057666">
    <property type="entry name" value="DrpA_SLOG"/>
</dbReference>
<dbReference type="EMBL" id="BAABFB010000050">
    <property type="protein sequence ID" value="GAA4482381.1"/>
    <property type="molecule type" value="Genomic_DNA"/>
</dbReference>
<dbReference type="RefSeq" id="WP_345346925.1">
    <property type="nucleotide sequence ID" value="NZ_BAABFB010000050.1"/>
</dbReference>
<dbReference type="SUPFAM" id="SSF102405">
    <property type="entry name" value="MCP/YpsA-like"/>
    <property type="match status" value="1"/>
</dbReference>
<keyword evidence="4" id="KW-1185">Reference proteome</keyword>
<name>A0ABP8P8T9_9NOCA</name>
<comment type="similarity">
    <text evidence="1">Belongs to the DprA/Smf family.</text>
</comment>
<evidence type="ECO:0000313" key="4">
    <source>
        <dbReference type="Proteomes" id="UP001501183"/>
    </source>
</evidence>
<gene>
    <name evidence="3" type="ORF">GCM10023094_32210</name>
</gene>
<feature type="domain" description="Smf/DprA SLOG" evidence="2">
    <location>
        <begin position="74"/>
        <end position="252"/>
    </location>
</feature>
<dbReference type="InterPro" id="IPR003488">
    <property type="entry name" value="DprA"/>
</dbReference>
<dbReference type="Pfam" id="PF02481">
    <property type="entry name" value="DNA_processg_A"/>
    <property type="match status" value="1"/>
</dbReference>
<proteinExistence type="inferred from homology"/>
<reference evidence="4" key="1">
    <citation type="journal article" date="2019" name="Int. J. Syst. Evol. Microbiol.">
        <title>The Global Catalogue of Microorganisms (GCM) 10K type strain sequencing project: providing services to taxonomists for standard genome sequencing and annotation.</title>
        <authorList>
            <consortium name="The Broad Institute Genomics Platform"/>
            <consortium name="The Broad Institute Genome Sequencing Center for Infectious Disease"/>
            <person name="Wu L."/>
            <person name="Ma J."/>
        </authorList>
    </citation>
    <scope>NUCLEOTIDE SEQUENCE [LARGE SCALE GENOMIC DNA]</scope>
    <source>
        <strain evidence="4">JCM 32206</strain>
    </source>
</reference>
<accession>A0ABP8P8T9</accession>
<dbReference type="PANTHER" id="PTHR43022">
    <property type="entry name" value="PROTEIN SMF"/>
    <property type="match status" value="1"/>
</dbReference>
<evidence type="ECO:0000256" key="1">
    <source>
        <dbReference type="ARBA" id="ARBA00006525"/>
    </source>
</evidence>
<evidence type="ECO:0000259" key="2">
    <source>
        <dbReference type="Pfam" id="PF02481"/>
    </source>
</evidence>
<dbReference type="Proteomes" id="UP001501183">
    <property type="component" value="Unassembled WGS sequence"/>
</dbReference>
<dbReference type="PANTHER" id="PTHR43022:SF1">
    <property type="entry name" value="PROTEIN SMF"/>
    <property type="match status" value="1"/>
</dbReference>
<organism evidence="3 4">
    <name type="scientific">Rhodococcus olei</name>
    <dbReference type="NCBI Taxonomy" id="2161675"/>
    <lineage>
        <taxon>Bacteria</taxon>
        <taxon>Bacillati</taxon>
        <taxon>Actinomycetota</taxon>
        <taxon>Actinomycetes</taxon>
        <taxon>Mycobacteriales</taxon>
        <taxon>Nocardiaceae</taxon>
        <taxon>Rhodococcus</taxon>
    </lineage>
</organism>
<protein>
    <recommendedName>
        <fullName evidence="2">Smf/DprA SLOG domain-containing protein</fullName>
    </recommendedName>
</protein>
<dbReference type="Gene3D" id="3.40.50.450">
    <property type="match status" value="1"/>
</dbReference>
<sequence>MNEAEAAVLIALLHARPRKMSWSAIASEVALRGSATALWDECFPPTLEGVNDLDGHLARAWESLEAWRSEDFRLLTVLDRKYPSRLREIHQVPPILFVRGQLRDDEVAVSVVGSRRASDRGRAVAARIAEGLVDRGIAVLSGLAEGIDAAAHTATLKAGGRPIGVIGTGINRSYPASNRALQAEVAKCGAVVSQFWPGAPPQKHSFPMRNATMSGLGRASVVVEAGEHSGARIQARLAVEHGRPVILTDMVVGATTWARDLLARPGVYLANSTAELMDLVDQLTRTAAGIDDWSNVLPDLVDH</sequence>
<evidence type="ECO:0000313" key="3">
    <source>
        <dbReference type="EMBL" id="GAA4482381.1"/>
    </source>
</evidence>
<comment type="caution">
    <text evidence="3">The sequence shown here is derived from an EMBL/GenBank/DDBJ whole genome shotgun (WGS) entry which is preliminary data.</text>
</comment>